<keyword evidence="5" id="KW-0479">Metal-binding</keyword>
<dbReference type="Pfam" id="PF05649">
    <property type="entry name" value="Peptidase_M13_N"/>
    <property type="match status" value="1"/>
</dbReference>
<evidence type="ECO:0000256" key="5">
    <source>
        <dbReference type="ARBA" id="ARBA00022723"/>
    </source>
</evidence>
<comment type="similarity">
    <text evidence="3">Belongs to the peptidase M13 family.</text>
</comment>
<keyword evidence="8" id="KW-0482">Metalloprotease</keyword>
<proteinExistence type="inferred from homology"/>
<dbReference type="InterPro" id="IPR008753">
    <property type="entry name" value="Peptidase_M13_N"/>
</dbReference>
<dbReference type="Pfam" id="PF01431">
    <property type="entry name" value="Peptidase_M13"/>
    <property type="match status" value="1"/>
</dbReference>
<keyword evidence="12" id="KW-1185">Reference proteome</keyword>
<keyword evidence="6" id="KW-0378">Hydrolase</keyword>
<evidence type="ECO:0000256" key="7">
    <source>
        <dbReference type="ARBA" id="ARBA00022833"/>
    </source>
</evidence>
<dbReference type="GO" id="GO:0004222">
    <property type="term" value="F:metalloendopeptidase activity"/>
    <property type="evidence" value="ECO:0007669"/>
    <property type="project" value="InterPro"/>
</dbReference>
<evidence type="ECO:0000256" key="6">
    <source>
        <dbReference type="ARBA" id="ARBA00022801"/>
    </source>
</evidence>
<dbReference type="OrthoDB" id="6475849at2759"/>
<dbReference type="InterPro" id="IPR000718">
    <property type="entry name" value="Peptidase_M13"/>
</dbReference>
<evidence type="ECO:0000256" key="3">
    <source>
        <dbReference type="ARBA" id="ARBA00007357"/>
    </source>
</evidence>
<accession>A0A835CTS9</accession>
<dbReference type="Proteomes" id="UP000639338">
    <property type="component" value="Unassembled WGS sequence"/>
</dbReference>
<dbReference type="SUPFAM" id="SSF55486">
    <property type="entry name" value="Metalloproteases ('zincins'), catalytic domain"/>
    <property type="match status" value="1"/>
</dbReference>
<dbReference type="AlphaFoldDB" id="A0A835CTS9"/>
<comment type="caution">
    <text evidence="11">The sequence shown here is derived from an EMBL/GenBank/DDBJ whole genome shotgun (WGS) entry which is preliminary data.</text>
</comment>
<evidence type="ECO:0000259" key="9">
    <source>
        <dbReference type="Pfam" id="PF01431"/>
    </source>
</evidence>
<protein>
    <submittedName>
        <fullName evidence="11">Uncharacterized protein</fullName>
    </submittedName>
</protein>
<comment type="subcellular location">
    <subcellularLocation>
        <location evidence="2">Cell membrane</location>
        <topology evidence="2">Single-pass type II membrane protein</topology>
    </subcellularLocation>
</comment>
<evidence type="ECO:0000256" key="2">
    <source>
        <dbReference type="ARBA" id="ARBA00004401"/>
    </source>
</evidence>
<dbReference type="EMBL" id="JACMRX010000003">
    <property type="protein sequence ID" value="KAF7993618.1"/>
    <property type="molecule type" value="Genomic_DNA"/>
</dbReference>
<evidence type="ECO:0000259" key="10">
    <source>
        <dbReference type="Pfam" id="PF05649"/>
    </source>
</evidence>
<keyword evidence="7" id="KW-0862">Zinc</keyword>
<dbReference type="CDD" id="cd08662">
    <property type="entry name" value="M13"/>
    <property type="match status" value="1"/>
</dbReference>
<name>A0A835CTS9_APHGI</name>
<sequence>MSNNNFQDVEMTLDKLKKNYNYFDWEGYINYLRGTPVNATATTVIIENIKYLKNLKDLLNSTEKIIQSNYITWKHYQRKYEIFDSLNSDNCVSIIIEKLPIAMGAIYCQNYGDNSIRNDVLQIILDIKNQYSDMIIDSYWIDNMTKEKAIEKLESLKYFIECPKEFLNNSIIDEFYGRLKFSDSDHYIDQSIRVDVFDRKYLLTQNDENFWALWGMAMLDYNARYARTKNIIIIPPVFQNVLFEKNNLNFVNYGAIGYVIGHEIGHAFDNQGIYYNAYGIRNRWWTDDSLQKLYVRAMCMVKQYGNYTVPEINANVNGRLTLGDNIADNTGLKAAYHAYIKKLESSSGGERLLGLDYNSKQLFWISYANRWCKKVTVQDSKRVLLNRHAPSEFRVIGPLSNMKEFSIDFQCPIGSKMNPTNKCTLW</sequence>
<dbReference type="GO" id="GO:0005886">
    <property type="term" value="C:plasma membrane"/>
    <property type="evidence" value="ECO:0007669"/>
    <property type="project" value="UniProtKB-SubCell"/>
</dbReference>
<feature type="domain" description="Peptidase M13 N-terminal" evidence="10">
    <location>
        <begin position="10"/>
        <end position="161"/>
    </location>
</feature>
<evidence type="ECO:0000256" key="4">
    <source>
        <dbReference type="ARBA" id="ARBA00022670"/>
    </source>
</evidence>
<dbReference type="GO" id="GO:0016485">
    <property type="term" value="P:protein processing"/>
    <property type="evidence" value="ECO:0007669"/>
    <property type="project" value="TreeGrafter"/>
</dbReference>
<gene>
    <name evidence="11" type="ORF">HCN44_010213</name>
</gene>
<dbReference type="Gene3D" id="3.40.390.10">
    <property type="entry name" value="Collagenase (Catalytic Domain)"/>
    <property type="match status" value="1"/>
</dbReference>
<reference evidence="11 12" key="1">
    <citation type="submission" date="2020-08" db="EMBL/GenBank/DDBJ databases">
        <title>Aphidius gifuensis genome sequencing and assembly.</title>
        <authorList>
            <person name="Du Z."/>
        </authorList>
    </citation>
    <scope>NUCLEOTIDE SEQUENCE [LARGE SCALE GENOMIC DNA]</scope>
    <source>
        <strain evidence="11">YNYX2018</strain>
        <tissue evidence="11">Adults</tissue>
    </source>
</reference>
<dbReference type="PROSITE" id="PS51885">
    <property type="entry name" value="NEPRILYSIN"/>
    <property type="match status" value="1"/>
</dbReference>
<evidence type="ECO:0000256" key="8">
    <source>
        <dbReference type="ARBA" id="ARBA00023049"/>
    </source>
</evidence>
<keyword evidence="4" id="KW-0645">Protease</keyword>
<comment type="cofactor">
    <cofactor evidence="1">
        <name>Zn(2+)</name>
        <dbReference type="ChEBI" id="CHEBI:29105"/>
    </cofactor>
</comment>
<dbReference type="PANTHER" id="PTHR11733:SF224">
    <property type="entry name" value="NEPRILYSIN-2"/>
    <property type="match status" value="1"/>
</dbReference>
<dbReference type="GO" id="GO:0046872">
    <property type="term" value="F:metal ion binding"/>
    <property type="evidence" value="ECO:0007669"/>
    <property type="project" value="UniProtKB-KW"/>
</dbReference>
<organism evidence="11 12">
    <name type="scientific">Aphidius gifuensis</name>
    <name type="common">Parasitoid wasp</name>
    <dbReference type="NCBI Taxonomy" id="684658"/>
    <lineage>
        <taxon>Eukaryota</taxon>
        <taxon>Metazoa</taxon>
        <taxon>Ecdysozoa</taxon>
        <taxon>Arthropoda</taxon>
        <taxon>Hexapoda</taxon>
        <taxon>Insecta</taxon>
        <taxon>Pterygota</taxon>
        <taxon>Neoptera</taxon>
        <taxon>Endopterygota</taxon>
        <taxon>Hymenoptera</taxon>
        <taxon>Apocrita</taxon>
        <taxon>Ichneumonoidea</taxon>
        <taxon>Braconidae</taxon>
        <taxon>Aphidiinae</taxon>
        <taxon>Aphidius</taxon>
    </lineage>
</organism>
<dbReference type="InterPro" id="IPR018497">
    <property type="entry name" value="Peptidase_M13_C"/>
</dbReference>
<dbReference type="PRINTS" id="PR00786">
    <property type="entry name" value="NEPRILYSIN"/>
</dbReference>
<dbReference type="InterPro" id="IPR024079">
    <property type="entry name" value="MetalloPept_cat_dom_sf"/>
</dbReference>
<dbReference type="PANTHER" id="PTHR11733">
    <property type="entry name" value="ZINC METALLOPROTEASE FAMILY M13 NEPRILYSIN-RELATED"/>
    <property type="match status" value="1"/>
</dbReference>
<evidence type="ECO:0000313" key="11">
    <source>
        <dbReference type="EMBL" id="KAF7993618.1"/>
    </source>
</evidence>
<evidence type="ECO:0000256" key="1">
    <source>
        <dbReference type="ARBA" id="ARBA00001947"/>
    </source>
</evidence>
<feature type="domain" description="Peptidase M13 C-terminal" evidence="9">
    <location>
        <begin position="222"/>
        <end position="424"/>
    </location>
</feature>
<evidence type="ECO:0000313" key="12">
    <source>
        <dbReference type="Proteomes" id="UP000639338"/>
    </source>
</evidence>